<dbReference type="InterPro" id="IPR016024">
    <property type="entry name" value="ARM-type_fold"/>
</dbReference>
<dbReference type="EMBL" id="FWFF01000020">
    <property type="protein sequence ID" value="SLN00653.1"/>
    <property type="molecule type" value="Genomic_DNA"/>
</dbReference>
<keyword evidence="2" id="KW-1185">Reference proteome</keyword>
<accession>A0A1X6XND3</accession>
<gene>
    <name evidence="1" type="ORF">FM105_13215</name>
</gene>
<evidence type="ECO:0000313" key="2">
    <source>
        <dbReference type="Proteomes" id="UP000196581"/>
    </source>
</evidence>
<dbReference type="SUPFAM" id="SSF48371">
    <property type="entry name" value="ARM repeat"/>
    <property type="match status" value="1"/>
</dbReference>
<name>A0A1X6XND3_9MICO</name>
<organism evidence="1 2">
    <name type="scientific">Brevibacterium yomogidense</name>
    <dbReference type="NCBI Taxonomy" id="946573"/>
    <lineage>
        <taxon>Bacteria</taxon>
        <taxon>Bacillati</taxon>
        <taxon>Actinomycetota</taxon>
        <taxon>Actinomycetes</taxon>
        <taxon>Micrococcales</taxon>
        <taxon>Brevibacteriaceae</taxon>
        <taxon>Brevibacterium</taxon>
    </lineage>
</organism>
<evidence type="ECO:0000313" key="1">
    <source>
        <dbReference type="EMBL" id="SLN00653.1"/>
    </source>
</evidence>
<dbReference type="Gene3D" id="1.25.40.290">
    <property type="entry name" value="ARM repeat domains"/>
    <property type="match status" value="1"/>
</dbReference>
<sequence length="378" mass="41311">MRIMPTADELISSQTAEALAHALRTVVPDLPLTRLHAAAAQLEGLPLRARVEQLESALLADVPGDYAALARVVRSAHGTNPTFTGWMIWPVTEVIASKAVADGGTEAFDDAMALLAELTGLLTAEFAIRSLITHDPDRALAIIRTWTASSDVHVRRLASEGTRPHLPWAKRIPELSQTPGATVPLLEDLYRDPAEYVRRSVANHFNDLSRDHAALVIGTAERWLAEPDGSTERVVRHGLRTLIKRGDPDALALLGFPSVGQALQIEGPAVDRQSVAVGEAVEFHAAIRNISEDDVRLTIDYVVHHLKANGRQSPKTFKLTTMTLRPGQMTELRRSHSFRPISTRRYYPGAHALSLQVNGVETTRAEFELTTNGVPCSV</sequence>
<dbReference type="Proteomes" id="UP000196581">
    <property type="component" value="Unassembled WGS sequence"/>
</dbReference>
<proteinExistence type="predicted"/>
<reference evidence="2" key="1">
    <citation type="submission" date="2017-02" db="EMBL/GenBank/DDBJ databases">
        <authorList>
            <person name="Dridi B."/>
        </authorList>
    </citation>
    <scope>NUCLEOTIDE SEQUENCE [LARGE SCALE GENOMIC DNA]</scope>
    <source>
        <strain evidence="2">B Co 03.10</strain>
    </source>
</reference>
<dbReference type="AlphaFoldDB" id="A0A1X6XND3"/>
<protein>
    <submittedName>
        <fullName evidence="1">Putative DNA alkylation repair protein</fullName>
    </submittedName>
</protein>